<keyword evidence="2" id="KW-1185">Reference proteome</keyword>
<accession>A0ACC2J8T9</accession>
<sequence length="424" mass="48349">MTPITAPPSPNSDAISDQNENQDPSAGVPISSRRDYDLRRHVTDDSELIWELTLSWTQLPPWKYTHMKHELVGPHFEELTIVKQEFTGKLTGLTEVLIVLRRIFAARLALMPGIDVRHGLLSLACYDLATLTPESSPLIRAISQLGLSWCANRDPSFESIINSAPMGDLWNMPLMRLFQEWSLYSLNRVYWSPRRVPYRMPLQWANDMLVYDGSKSIEDFMEQTICEVTPRPGAYEMAAFNHPDFIRVKYSAPSQEDGDKEYPRFQDVQSFTISAHKVDEGEKKASKLDPKPKAKALKISSCYILIACVFERAPEDCVPAVRTYAITGQHTLPMEYDAWECKQRIGDPGTTCFLFYTRCPTSDYVQSSYEIYPGFDPRLQNPAHEPEGTAVDPTDSMIIPEPKLRRIIFRRDGSRIEASEPRTC</sequence>
<gene>
    <name evidence="1" type="ORF">ONZ43_g363</name>
</gene>
<protein>
    <submittedName>
        <fullName evidence="1">Uncharacterized protein</fullName>
    </submittedName>
</protein>
<evidence type="ECO:0000313" key="1">
    <source>
        <dbReference type="EMBL" id="KAJ8123758.1"/>
    </source>
</evidence>
<dbReference type="EMBL" id="JAPESX010000044">
    <property type="protein sequence ID" value="KAJ8123758.1"/>
    <property type="molecule type" value="Genomic_DNA"/>
</dbReference>
<reference evidence="1" key="1">
    <citation type="submission" date="2022-11" db="EMBL/GenBank/DDBJ databases">
        <title>Genome Sequence of Nemania bipapillata.</title>
        <authorList>
            <person name="Buettner E."/>
        </authorList>
    </citation>
    <scope>NUCLEOTIDE SEQUENCE</scope>
    <source>
        <strain evidence="1">CP14</strain>
    </source>
</reference>
<name>A0ACC2J8T9_9PEZI</name>
<proteinExistence type="predicted"/>
<evidence type="ECO:0000313" key="2">
    <source>
        <dbReference type="Proteomes" id="UP001153334"/>
    </source>
</evidence>
<organism evidence="1 2">
    <name type="scientific">Nemania bipapillata</name>
    <dbReference type="NCBI Taxonomy" id="110536"/>
    <lineage>
        <taxon>Eukaryota</taxon>
        <taxon>Fungi</taxon>
        <taxon>Dikarya</taxon>
        <taxon>Ascomycota</taxon>
        <taxon>Pezizomycotina</taxon>
        <taxon>Sordariomycetes</taxon>
        <taxon>Xylariomycetidae</taxon>
        <taxon>Xylariales</taxon>
        <taxon>Xylariaceae</taxon>
        <taxon>Nemania</taxon>
    </lineage>
</organism>
<comment type="caution">
    <text evidence="1">The sequence shown here is derived from an EMBL/GenBank/DDBJ whole genome shotgun (WGS) entry which is preliminary data.</text>
</comment>
<dbReference type="Proteomes" id="UP001153334">
    <property type="component" value="Unassembled WGS sequence"/>
</dbReference>